<evidence type="ECO:0000313" key="13">
    <source>
        <dbReference type="EMBL" id="MDM7856494.1"/>
    </source>
</evidence>
<proteinExistence type="predicted"/>
<evidence type="ECO:0000256" key="11">
    <source>
        <dbReference type="ARBA" id="ARBA00023444"/>
    </source>
</evidence>
<evidence type="ECO:0000256" key="9">
    <source>
        <dbReference type="ARBA" id="ARBA00023136"/>
    </source>
</evidence>
<evidence type="ECO:0000256" key="3">
    <source>
        <dbReference type="ARBA" id="ARBA00022692"/>
    </source>
</evidence>
<evidence type="ECO:0000256" key="4">
    <source>
        <dbReference type="ARBA" id="ARBA00022723"/>
    </source>
</evidence>
<keyword evidence="6" id="KW-0560">Oxidoreductase</keyword>
<accession>A0ABT7SJY6</accession>
<evidence type="ECO:0000256" key="7">
    <source>
        <dbReference type="ARBA" id="ARBA00023004"/>
    </source>
</evidence>
<gene>
    <name evidence="13" type="ORF">QRT04_16265</name>
</gene>
<dbReference type="EMBL" id="JAUCGQ010000003">
    <property type="protein sequence ID" value="MDM7856494.1"/>
    <property type="molecule type" value="Genomic_DNA"/>
</dbReference>
<keyword evidence="7" id="KW-0408">Iron</keyword>
<feature type="transmembrane region" description="Helical" evidence="12">
    <location>
        <begin position="263"/>
        <end position="284"/>
    </location>
</feature>
<keyword evidence="8" id="KW-0350">Heme biosynthesis</keyword>
<evidence type="ECO:0000313" key="14">
    <source>
        <dbReference type="Proteomes" id="UP001529338"/>
    </source>
</evidence>
<organism evidence="13 14">
    <name type="scientific">Cellulomonas alba</name>
    <dbReference type="NCBI Taxonomy" id="3053467"/>
    <lineage>
        <taxon>Bacteria</taxon>
        <taxon>Bacillati</taxon>
        <taxon>Actinomycetota</taxon>
        <taxon>Actinomycetes</taxon>
        <taxon>Micrococcales</taxon>
        <taxon>Cellulomonadaceae</taxon>
        <taxon>Cellulomonas</taxon>
    </lineage>
</organism>
<reference evidence="13 14" key="1">
    <citation type="submission" date="2023-06" db="EMBL/GenBank/DDBJ databases">
        <title>Cellulomonas sp. MW4 Whole genome sequence.</title>
        <authorList>
            <person name="Park S."/>
        </authorList>
    </citation>
    <scope>NUCLEOTIDE SEQUENCE [LARGE SCALE GENOMIC DNA]</scope>
    <source>
        <strain evidence="13 14">MW4</strain>
    </source>
</reference>
<evidence type="ECO:0000256" key="10">
    <source>
        <dbReference type="ARBA" id="ARBA00023157"/>
    </source>
</evidence>
<keyword evidence="5 12" id="KW-1133">Transmembrane helix</keyword>
<dbReference type="InterPro" id="IPR003780">
    <property type="entry name" value="COX15/CtaA_fam"/>
</dbReference>
<dbReference type="PANTHER" id="PTHR35457:SF1">
    <property type="entry name" value="HEME A SYNTHASE"/>
    <property type="match status" value="1"/>
</dbReference>
<evidence type="ECO:0000256" key="5">
    <source>
        <dbReference type="ARBA" id="ARBA00022989"/>
    </source>
</evidence>
<name>A0ABT7SJY6_9CELL</name>
<evidence type="ECO:0000256" key="2">
    <source>
        <dbReference type="ARBA" id="ARBA00022475"/>
    </source>
</evidence>
<protein>
    <submittedName>
        <fullName evidence="13">COX15/CtaA family protein</fullName>
    </submittedName>
</protein>
<comment type="pathway">
    <text evidence="11">Porphyrin-containing compound metabolism.</text>
</comment>
<evidence type="ECO:0000256" key="8">
    <source>
        <dbReference type="ARBA" id="ARBA00023133"/>
    </source>
</evidence>
<keyword evidence="4" id="KW-0479">Metal-binding</keyword>
<keyword evidence="3 12" id="KW-0812">Transmembrane</keyword>
<feature type="transmembrane region" description="Helical" evidence="12">
    <location>
        <begin position="90"/>
        <end position="110"/>
    </location>
</feature>
<keyword evidence="9 12" id="KW-0472">Membrane</keyword>
<dbReference type="RefSeq" id="WP_289456705.1">
    <property type="nucleotide sequence ID" value="NZ_JAUCGQ010000003.1"/>
</dbReference>
<keyword evidence="10" id="KW-1015">Disulfide bond</keyword>
<feature type="transmembrane region" description="Helical" evidence="12">
    <location>
        <begin position="232"/>
        <end position="251"/>
    </location>
</feature>
<evidence type="ECO:0000256" key="6">
    <source>
        <dbReference type="ARBA" id="ARBA00023002"/>
    </source>
</evidence>
<dbReference type="Proteomes" id="UP001529338">
    <property type="component" value="Unassembled WGS sequence"/>
</dbReference>
<feature type="transmembrane region" description="Helical" evidence="12">
    <location>
        <begin position="193"/>
        <end position="212"/>
    </location>
</feature>
<keyword evidence="2" id="KW-1003">Cell membrane</keyword>
<comment type="caution">
    <text evidence="13">The sequence shown here is derived from an EMBL/GenBank/DDBJ whole genome shotgun (WGS) entry which is preliminary data.</text>
</comment>
<dbReference type="InterPro" id="IPR050450">
    <property type="entry name" value="COX15/CtaA_HemeA_synthase"/>
</dbReference>
<comment type="subcellular location">
    <subcellularLocation>
        <location evidence="1">Membrane</location>
        <topology evidence="1">Multi-pass membrane protein</topology>
    </subcellularLocation>
</comment>
<dbReference type="Pfam" id="PF02628">
    <property type="entry name" value="COX15-CtaA"/>
    <property type="match status" value="1"/>
</dbReference>
<evidence type="ECO:0000256" key="12">
    <source>
        <dbReference type="SAM" id="Phobius"/>
    </source>
</evidence>
<feature type="transmembrane region" description="Helical" evidence="12">
    <location>
        <begin position="150"/>
        <end position="172"/>
    </location>
</feature>
<feature type="transmembrane region" description="Helical" evidence="12">
    <location>
        <begin position="122"/>
        <end position="144"/>
    </location>
</feature>
<sequence length="330" mass="35273">MSSAPVTAARPTKPAPWRVRLHDAVARWRERWTLAAVTANLLGQIVIVGTGGAVRLTASGLGCSTWPQCTPGQFTPEVHDATSFHPFVEFGNRTVSVLLMVVAVAVAVLVTGDRRRPRSYRWLGLVPVIGVFVQAVVGGLTVLFDLNPVLVSSHMLISMGLVALSMWLLVRAREGDEPPVALVDRSVRTLEHALWALAVVVLVLGVVTTGAGPHSGDEQVGYRYAVDPYTVAKVHAASVWLFVIVLAAMLWRMWRTGVRDRPWTVALVLAGLTLGQGTIGYVQLYTGLPIALVNLHLVGAACLTAGVVSVTGALRTRGPRITRADAVVAP</sequence>
<evidence type="ECO:0000256" key="1">
    <source>
        <dbReference type="ARBA" id="ARBA00004141"/>
    </source>
</evidence>
<feature type="transmembrane region" description="Helical" evidence="12">
    <location>
        <begin position="290"/>
        <end position="314"/>
    </location>
</feature>
<keyword evidence="14" id="KW-1185">Reference proteome</keyword>
<dbReference type="PANTHER" id="PTHR35457">
    <property type="entry name" value="HEME A SYNTHASE"/>
    <property type="match status" value="1"/>
</dbReference>